<organism evidence="1 2">
    <name type="scientific">Tanacetum coccineum</name>
    <dbReference type="NCBI Taxonomy" id="301880"/>
    <lineage>
        <taxon>Eukaryota</taxon>
        <taxon>Viridiplantae</taxon>
        <taxon>Streptophyta</taxon>
        <taxon>Embryophyta</taxon>
        <taxon>Tracheophyta</taxon>
        <taxon>Spermatophyta</taxon>
        <taxon>Magnoliopsida</taxon>
        <taxon>eudicotyledons</taxon>
        <taxon>Gunneridae</taxon>
        <taxon>Pentapetalae</taxon>
        <taxon>asterids</taxon>
        <taxon>campanulids</taxon>
        <taxon>Asterales</taxon>
        <taxon>Asteraceae</taxon>
        <taxon>Asteroideae</taxon>
        <taxon>Anthemideae</taxon>
        <taxon>Anthemidinae</taxon>
        <taxon>Tanacetum</taxon>
    </lineage>
</organism>
<sequence length="264" mass="29295">MASFDYRLNPLYTIKECSSCGALYTTDYCCSKGGLVDKIVRDPNKTPDSSQRPPQNCARCGNPVDGPYCRGCALLRKKFKEDLFTYCVENGIFQDLQDTSESSNDNTNVVNAPQEPFVVKQDPGENSSQSPPHIDHNCCYECGDSLDGIFCQRCTCKSCGKGAHHGYNCPPKVPIISNPGYKPKTLLDDPIQNYAKLQQQCLLEETNTFDNSSPESETFCFDLEENSSGSTTTRSDYSLPDYEAFYSDDDHIKEKSSGITTTTC</sequence>
<gene>
    <name evidence="1" type="ORF">Tco_0939189</name>
</gene>
<evidence type="ECO:0008006" key="3">
    <source>
        <dbReference type="Google" id="ProtNLM"/>
    </source>
</evidence>
<accession>A0ABQ5DR83</accession>
<evidence type="ECO:0000313" key="1">
    <source>
        <dbReference type="EMBL" id="GJT39324.1"/>
    </source>
</evidence>
<reference evidence="1" key="1">
    <citation type="journal article" date="2022" name="Int. J. Mol. Sci.">
        <title>Draft Genome of Tanacetum Coccineum: Genomic Comparison of Closely Related Tanacetum-Family Plants.</title>
        <authorList>
            <person name="Yamashiro T."/>
            <person name="Shiraishi A."/>
            <person name="Nakayama K."/>
            <person name="Satake H."/>
        </authorList>
    </citation>
    <scope>NUCLEOTIDE SEQUENCE</scope>
</reference>
<comment type="caution">
    <text evidence="1">The sequence shown here is derived from an EMBL/GenBank/DDBJ whole genome shotgun (WGS) entry which is preliminary data.</text>
</comment>
<dbReference type="Proteomes" id="UP001151760">
    <property type="component" value="Unassembled WGS sequence"/>
</dbReference>
<dbReference type="EMBL" id="BQNB010015378">
    <property type="protein sequence ID" value="GJT39324.1"/>
    <property type="molecule type" value="Genomic_DNA"/>
</dbReference>
<proteinExistence type="predicted"/>
<name>A0ABQ5DR83_9ASTR</name>
<keyword evidence="2" id="KW-1185">Reference proteome</keyword>
<evidence type="ECO:0000313" key="2">
    <source>
        <dbReference type="Proteomes" id="UP001151760"/>
    </source>
</evidence>
<reference evidence="1" key="2">
    <citation type="submission" date="2022-01" db="EMBL/GenBank/DDBJ databases">
        <authorList>
            <person name="Yamashiro T."/>
            <person name="Shiraishi A."/>
            <person name="Satake H."/>
            <person name="Nakayama K."/>
        </authorList>
    </citation>
    <scope>NUCLEOTIDE SEQUENCE</scope>
</reference>
<protein>
    <recommendedName>
        <fullName evidence="3">CCHC-type domain-containing protein</fullName>
    </recommendedName>
</protein>